<reference evidence="3" key="1">
    <citation type="journal article" date="2016" name="Nat. Commun.">
        <title>The Gonium pectorale genome demonstrates co-option of cell cycle regulation during the evolution of multicellularity.</title>
        <authorList>
            <person name="Hanschen E.R."/>
            <person name="Marriage T.N."/>
            <person name="Ferris P.J."/>
            <person name="Hamaji T."/>
            <person name="Toyoda A."/>
            <person name="Fujiyama A."/>
            <person name="Neme R."/>
            <person name="Noguchi H."/>
            <person name="Minakuchi Y."/>
            <person name="Suzuki M."/>
            <person name="Kawai-Toyooka H."/>
            <person name="Smith D.R."/>
            <person name="Sparks H."/>
            <person name="Anderson J."/>
            <person name="Bakaric R."/>
            <person name="Luria V."/>
            <person name="Karger A."/>
            <person name="Kirschner M.W."/>
            <person name="Durand P.M."/>
            <person name="Michod R.E."/>
            <person name="Nozaki H."/>
            <person name="Olson B.J."/>
        </authorList>
    </citation>
    <scope>NUCLEOTIDE SEQUENCE [LARGE SCALE GENOMIC DNA]</scope>
    <source>
        <strain evidence="3">NIES-2863</strain>
    </source>
</reference>
<evidence type="ECO:0000313" key="2">
    <source>
        <dbReference type="EMBL" id="KXZ48878.1"/>
    </source>
</evidence>
<keyword evidence="3" id="KW-1185">Reference proteome</keyword>
<feature type="coiled-coil region" evidence="1">
    <location>
        <begin position="272"/>
        <end position="299"/>
    </location>
</feature>
<keyword evidence="1" id="KW-0175">Coiled coil</keyword>
<dbReference type="AlphaFoldDB" id="A0A150GGB2"/>
<dbReference type="Proteomes" id="UP000075714">
    <property type="component" value="Unassembled WGS sequence"/>
</dbReference>
<sequence>MTGGSRLEALLRAAGQPVPDGALANLSHVPLFKHFEETLTLEDHYVSPHDAEMAELQLRYEEDPELAEREVLELLELHNTDPELFASRLADAPELRDIIEEILRQEEISHQAEANVARGKAQMAMLQESSNSLRLQQKQAEQGLARMGNLANAQASAAATQNSMDNRCAQAVQECARVMKELLHTSAERWLFLAHPMDELREVEKAISMEVAKAKEQLCPAELAQRLAQQGAAKGALPDTPFAPSVTRMLTGLAPEQCAYVLREAADAGTSRRLMRDQTERLQAELAGLQQQEKLLQQIADGTGGLGSESSGAHPEGQSRLALEAEQLRQQVRSLFDDEHRQSLLDQLASMSTAQVKKALWLLRHQQLGYMQQLQKQLGDVLMEQWARTEVAQMLRAGERRTLHELYLTLCSVCSDLREELRANALDVEEFRSVAAGAEAQALLARDRGTQALLGSDPFLCASFTLVDEQRQRLQRLVQENEQHAGLGSLAAADAALGLGAASQGLSPSRAGAASPGSNAFLDSLLSDPSQRSISQLADGVEAVAGLMARLEQQLQQRVCSQAGQLVAEGRARMEELHQMLAGPQAQALLDDALGGGAGTASTAGAGPGKQPWPVLRDPAFAAELATSTKDVAGVIAQIQAIVDRSNVLTAGQSRQSEQTRLERGLMASFWNTPAQLVADVQALRDRLAAMLNSV</sequence>
<name>A0A150GGB2_GONPE</name>
<evidence type="ECO:0000256" key="1">
    <source>
        <dbReference type="SAM" id="Coils"/>
    </source>
</evidence>
<comment type="caution">
    <text evidence="2">The sequence shown here is derived from an EMBL/GenBank/DDBJ whole genome shotgun (WGS) entry which is preliminary data.</text>
</comment>
<evidence type="ECO:0000313" key="3">
    <source>
        <dbReference type="Proteomes" id="UP000075714"/>
    </source>
</evidence>
<gene>
    <name evidence="2" type="ORF">GPECTOR_25g463</name>
</gene>
<accession>A0A150GGB2</accession>
<dbReference type="OrthoDB" id="536822at2759"/>
<organism evidence="2 3">
    <name type="scientific">Gonium pectorale</name>
    <name type="common">Green alga</name>
    <dbReference type="NCBI Taxonomy" id="33097"/>
    <lineage>
        <taxon>Eukaryota</taxon>
        <taxon>Viridiplantae</taxon>
        <taxon>Chlorophyta</taxon>
        <taxon>core chlorophytes</taxon>
        <taxon>Chlorophyceae</taxon>
        <taxon>CS clade</taxon>
        <taxon>Chlamydomonadales</taxon>
        <taxon>Volvocaceae</taxon>
        <taxon>Gonium</taxon>
    </lineage>
</organism>
<proteinExistence type="predicted"/>
<dbReference type="EMBL" id="LSYV01000026">
    <property type="protein sequence ID" value="KXZ48878.1"/>
    <property type="molecule type" value="Genomic_DNA"/>
</dbReference>
<protein>
    <submittedName>
        <fullName evidence="2">Uncharacterized protein</fullName>
    </submittedName>
</protein>